<dbReference type="PANTHER" id="PTHR48081">
    <property type="entry name" value="AB HYDROLASE SUPERFAMILY PROTEIN C4A8.06C"/>
    <property type="match status" value="1"/>
</dbReference>
<dbReference type="Proteomes" id="UP001055091">
    <property type="component" value="Unassembled WGS sequence"/>
</dbReference>
<evidence type="ECO:0000313" key="4">
    <source>
        <dbReference type="Proteomes" id="UP001055091"/>
    </source>
</evidence>
<reference evidence="3" key="1">
    <citation type="submission" date="2022-01" db="EMBL/GenBank/DDBJ databases">
        <title>Novel bile acid biosynthetic pathways are enriched in the microbiome of centenarians.</title>
        <authorList>
            <person name="Sato Y."/>
            <person name="Atarashi K."/>
            <person name="Plichta R.D."/>
            <person name="Arai Y."/>
            <person name="Sasajima S."/>
            <person name="Kearney M.S."/>
            <person name="Suda W."/>
            <person name="Takeshita K."/>
            <person name="Sasaki T."/>
            <person name="Okamoto S."/>
            <person name="Skelly N.A."/>
            <person name="Okamura Y."/>
            <person name="Vlamakis H."/>
            <person name="Li Y."/>
            <person name="Tanoue T."/>
            <person name="Takei H."/>
            <person name="Nittono H."/>
            <person name="Narushima S."/>
            <person name="Irie J."/>
            <person name="Itoh H."/>
            <person name="Moriya K."/>
            <person name="Sugiura Y."/>
            <person name="Suematsu M."/>
            <person name="Moritoki N."/>
            <person name="Shibata S."/>
            <person name="Littman R.D."/>
            <person name="Fischbach A.M."/>
            <person name="Uwamino Y."/>
            <person name="Inoue T."/>
            <person name="Honda A."/>
            <person name="Hattori M."/>
            <person name="Murai T."/>
            <person name="Xavier J.R."/>
            <person name="Hirose N."/>
            <person name="Honda K."/>
        </authorList>
    </citation>
    <scope>NUCLEOTIDE SEQUENCE</scope>
    <source>
        <strain evidence="3">CE91-St55</strain>
    </source>
</reference>
<dbReference type="InterPro" id="IPR050300">
    <property type="entry name" value="GDXG_lipolytic_enzyme"/>
</dbReference>
<sequence length="318" mass="35497">MVTKVIPLYEDRADVTLTAYVIAEKGEMNQQGPRPAVLICPGGGYMNCTDREAEPVALQFTAMGYHAFVLRYSTYGEGDMAYPDLSAPLLPKENCRHPGPVREIGMAMLSIREHAKEWFVDTSRIAVCGFSAGAHNAAMYGVYWDKPLITEYLNAEKEKLCPAALILGYTLSDYLYRNECLERSAWARIFYAARTVLSGSPQPEEEVLRALSPARLVTEHTPPAFIWATSEDKLVPVQHSLRMAHALADHKVPFEIHIFEKGSHGLSVSTQASALSKRQLSADAAKWVELAGCWLEKRFALELPDNSEFGKRMRSELQ</sequence>
<dbReference type="InterPro" id="IPR029058">
    <property type="entry name" value="AB_hydrolase_fold"/>
</dbReference>
<name>A0AA37N7A2_9FIRM</name>
<dbReference type="SUPFAM" id="SSF53474">
    <property type="entry name" value="alpha/beta-Hydrolases"/>
    <property type="match status" value="1"/>
</dbReference>
<evidence type="ECO:0000313" key="3">
    <source>
        <dbReference type="EMBL" id="GKH00461.1"/>
    </source>
</evidence>
<dbReference type="RefSeq" id="WP_118040397.1">
    <property type="nucleotide sequence ID" value="NZ_BQNJ01000001.1"/>
</dbReference>
<feature type="domain" description="BD-FAE-like" evidence="2">
    <location>
        <begin position="96"/>
        <end position="247"/>
    </location>
</feature>
<gene>
    <name evidence="3" type="primary">aes</name>
    <name evidence="3" type="ORF">CE91St55_24420</name>
</gene>
<dbReference type="AlphaFoldDB" id="A0AA37N7A2"/>
<dbReference type="Pfam" id="PF20434">
    <property type="entry name" value="BD-FAE"/>
    <property type="match status" value="1"/>
</dbReference>
<evidence type="ECO:0000259" key="2">
    <source>
        <dbReference type="Pfam" id="PF20434"/>
    </source>
</evidence>
<keyword evidence="1" id="KW-0378">Hydrolase</keyword>
<proteinExistence type="predicted"/>
<organism evidence="3 4">
    <name type="scientific">Hungatella hathewayi</name>
    <dbReference type="NCBI Taxonomy" id="154046"/>
    <lineage>
        <taxon>Bacteria</taxon>
        <taxon>Bacillati</taxon>
        <taxon>Bacillota</taxon>
        <taxon>Clostridia</taxon>
        <taxon>Lachnospirales</taxon>
        <taxon>Lachnospiraceae</taxon>
        <taxon>Hungatella</taxon>
    </lineage>
</organism>
<evidence type="ECO:0000256" key="1">
    <source>
        <dbReference type="ARBA" id="ARBA00022801"/>
    </source>
</evidence>
<dbReference type="EMBL" id="BQNJ01000001">
    <property type="protein sequence ID" value="GKH00461.1"/>
    <property type="molecule type" value="Genomic_DNA"/>
</dbReference>
<dbReference type="PANTHER" id="PTHR48081:SF6">
    <property type="entry name" value="PEPTIDASE S9 PROLYL OLIGOPEPTIDASE CATALYTIC DOMAIN-CONTAINING PROTEIN"/>
    <property type="match status" value="1"/>
</dbReference>
<dbReference type="InterPro" id="IPR049492">
    <property type="entry name" value="BD-FAE-like_dom"/>
</dbReference>
<dbReference type="GO" id="GO:0016787">
    <property type="term" value="F:hydrolase activity"/>
    <property type="evidence" value="ECO:0007669"/>
    <property type="project" value="UniProtKB-KW"/>
</dbReference>
<protein>
    <submittedName>
        <fullName evidence="3">Endo-1,4-beta-xylanase</fullName>
    </submittedName>
</protein>
<dbReference type="Gene3D" id="3.40.50.1820">
    <property type="entry name" value="alpha/beta hydrolase"/>
    <property type="match status" value="1"/>
</dbReference>
<accession>A0AA37N7A2</accession>
<comment type="caution">
    <text evidence="3">The sequence shown here is derived from an EMBL/GenBank/DDBJ whole genome shotgun (WGS) entry which is preliminary data.</text>
</comment>